<dbReference type="AlphaFoldDB" id="A0A433YBK5"/>
<sequence>MQYRSNKKLLLSGLILVVTVIIVIGIIAIIQGKQDTNSIPEVTNTAIVGTAPASDVNALTIARVDQDHLELKAGPHIIMIDVIQADAVSVQVNPNGVADPDTEVIANRQFTPVGATIDTSSNPIIISTEQMEVKIDTVKRSLTFYDAKKKLLLEHPDLLESIVDEVEFTHDQNDRLYGIGGYNASEGSADGILLGDTMIVRGGQQGHPGAPLVWSSAGYGLLVDTIDARYNNDEGIISFRNTSRKGVHYYVLIGTPAAMMSTVADISGTPPLFPKWAMGFMNSEWGIDEQELLQEVSTYRKKQIPIDSFTLDFDWKAWSEDQYGEFRWNEVKFPSGSSGELKQTMDDLGIKLTGIFKPRLHVNTEQGKYASEHDFWWPGKKNYLDYFSHQAVNDLNFDKEEVRKWYFEHTKQAFDTGIIGYWNDEADEGYTTMQFINMQKALYEGQREYSDKRVWSINRNYYLGAQKYAYGLWSGDITSGFDTMANQRERMLTSINVGQFKWGMDTGGFQSNPEPDNYARWMQFSAFTPIFRVHGQQDMQRQPWYFGDTAEAAAKAAIELRYQLIPYIYSYERMTYETGIGLVRPLVFDYPQDPQVENDVDSWMFGDWLLVSPVVSQDEAVKSIYLPQGQWINYTNGTEYQGGQTITHQVDLTNWSDIPLFIKRGAIIPTQPVMNYIGEKKVDILTVDVFPDTSETSFIYYDDDGDTYSYETGQYFRQQLSTQAKAGELVFTTANKVGTFTPDLGYYLVKFHGPAGGSVTSGGSALSEVKDVAALTNQAGEGWAHGTDKYGDVTYVKIEAGFSKNISVK</sequence>
<dbReference type="InterPro" id="IPR048395">
    <property type="entry name" value="Glyco_hydro_31_C"/>
</dbReference>
<feature type="transmembrane region" description="Helical" evidence="3">
    <location>
        <begin position="9"/>
        <end position="30"/>
    </location>
</feature>
<dbReference type="Pfam" id="PF01055">
    <property type="entry name" value="Glyco_hydro_31_2nd"/>
    <property type="match status" value="1"/>
</dbReference>
<feature type="domain" description="Glycosyl hydrolase family 31 C-terminal" evidence="6">
    <location>
        <begin position="581"/>
        <end position="668"/>
    </location>
</feature>
<keyword evidence="3" id="KW-1133">Transmembrane helix</keyword>
<evidence type="ECO:0000313" key="8">
    <source>
        <dbReference type="Proteomes" id="UP000279446"/>
    </source>
</evidence>
<keyword evidence="3" id="KW-0812">Transmembrane</keyword>
<keyword evidence="2" id="KW-0326">Glycosidase</keyword>
<protein>
    <submittedName>
        <fullName evidence="7">Glycoside hydrolase family 31 protein</fullName>
    </submittedName>
</protein>
<comment type="caution">
    <text evidence="7">The sequence shown here is derived from an EMBL/GenBank/DDBJ whole genome shotgun (WGS) entry which is preliminary data.</text>
</comment>
<comment type="similarity">
    <text evidence="1 2">Belongs to the glycosyl hydrolase 31 family.</text>
</comment>
<keyword evidence="3" id="KW-0472">Membrane</keyword>
<dbReference type="Gene3D" id="2.60.40.1760">
    <property type="entry name" value="glycosyl hydrolase (family 31)"/>
    <property type="match status" value="1"/>
</dbReference>
<dbReference type="PANTHER" id="PTHR43863:SF2">
    <property type="entry name" value="MALTASE-GLUCOAMYLASE"/>
    <property type="match status" value="1"/>
</dbReference>
<dbReference type="SUPFAM" id="SSF51445">
    <property type="entry name" value="(Trans)glycosidases"/>
    <property type="match status" value="1"/>
</dbReference>
<dbReference type="GO" id="GO:0004553">
    <property type="term" value="F:hydrolase activity, hydrolyzing O-glycosyl compounds"/>
    <property type="evidence" value="ECO:0007669"/>
    <property type="project" value="InterPro"/>
</dbReference>
<dbReference type="Gene3D" id="2.60.40.1180">
    <property type="entry name" value="Golgi alpha-mannosidase II"/>
    <property type="match status" value="2"/>
</dbReference>
<dbReference type="PANTHER" id="PTHR43863">
    <property type="entry name" value="HYDROLASE, PUTATIVE (AFU_ORTHOLOGUE AFUA_1G03140)-RELATED"/>
    <property type="match status" value="1"/>
</dbReference>
<evidence type="ECO:0000259" key="6">
    <source>
        <dbReference type="Pfam" id="PF21365"/>
    </source>
</evidence>
<dbReference type="Pfam" id="PF21365">
    <property type="entry name" value="Glyco_hydro_31_3rd"/>
    <property type="match status" value="1"/>
</dbReference>
<dbReference type="InterPro" id="IPR051816">
    <property type="entry name" value="Glycosyl_Hydrolase_31"/>
</dbReference>
<dbReference type="EMBL" id="RZNY01000005">
    <property type="protein sequence ID" value="RUT47266.1"/>
    <property type="molecule type" value="Genomic_DNA"/>
</dbReference>
<proteinExistence type="inferred from homology"/>
<evidence type="ECO:0000256" key="3">
    <source>
        <dbReference type="SAM" id="Phobius"/>
    </source>
</evidence>
<dbReference type="CDD" id="cd06589">
    <property type="entry name" value="GH31"/>
    <property type="match status" value="1"/>
</dbReference>
<evidence type="ECO:0000313" key="7">
    <source>
        <dbReference type="EMBL" id="RUT47266.1"/>
    </source>
</evidence>
<evidence type="ECO:0000259" key="5">
    <source>
        <dbReference type="Pfam" id="PF17137"/>
    </source>
</evidence>
<dbReference type="InterPro" id="IPR000322">
    <property type="entry name" value="Glyco_hydro_31_TIM"/>
</dbReference>
<keyword evidence="2 7" id="KW-0378">Hydrolase</keyword>
<gene>
    <name evidence="7" type="ORF">EJP82_08835</name>
</gene>
<dbReference type="OrthoDB" id="176168at2"/>
<accession>A0A433YBK5</accession>
<organism evidence="7 8">
    <name type="scientific">Paenibacillus anaericanus</name>
    <dbReference type="NCBI Taxonomy" id="170367"/>
    <lineage>
        <taxon>Bacteria</taxon>
        <taxon>Bacillati</taxon>
        <taxon>Bacillota</taxon>
        <taxon>Bacilli</taxon>
        <taxon>Bacillales</taxon>
        <taxon>Paenibacillaceae</taxon>
        <taxon>Paenibacillus</taxon>
    </lineage>
</organism>
<dbReference type="SUPFAM" id="SSF74650">
    <property type="entry name" value="Galactose mutarotase-like"/>
    <property type="match status" value="1"/>
</dbReference>
<feature type="domain" description="Glycoside hydrolase family 31 TIM barrel" evidence="4">
    <location>
        <begin position="270"/>
        <end position="570"/>
    </location>
</feature>
<dbReference type="InterPro" id="IPR013780">
    <property type="entry name" value="Glyco_hydro_b"/>
</dbReference>
<evidence type="ECO:0000256" key="1">
    <source>
        <dbReference type="ARBA" id="ARBA00007806"/>
    </source>
</evidence>
<feature type="domain" description="DUF5110" evidence="5">
    <location>
        <begin position="685"/>
        <end position="753"/>
    </location>
</feature>
<evidence type="ECO:0000259" key="4">
    <source>
        <dbReference type="Pfam" id="PF01055"/>
    </source>
</evidence>
<dbReference type="InterPro" id="IPR017853">
    <property type="entry name" value="GH"/>
</dbReference>
<dbReference type="SUPFAM" id="SSF51011">
    <property type="entry name" value="Glycosyl hydrolase domain"/>
    <property type="match status" value="1"/>
</dbReference>
<name>A0A433YBK5_9BACL</name>
<reference evidence="7 8" key="1">
    <citation type="submission" date="2018-12" db="EMBL/GenBank/DDBJ databases">
        <authorList>
            <person name="Sun L."/>
            <person name="Chen Z."/>
        </authorList>
    </citation>
    <scope>NUCLEOTIDE SEQUENCE [LARGE SCALE GENOMIC DNA]</scope>
    <source>
        <strain evidence="7 8">DSM 15890</strain>
    </source>
</reference>
<dbReference type="Proteomes" id="UP000279446">
    <property type="component" value="Unassembled WGS sequence"/>
</dbReference>
<dbReference type="InterPro" id="IPR033403">
    <property type="entry name" value="DUF5110"/>
</dbReference>
<keyword evidence="8" id="KW-1185">Reference proteome</keyword>
<dbReference type="GO" id="GO:0030246">
    <property type="term" value="F:carbohydrate binding"/>
    <property type="evidence" value="ECO:0007669"/>
    <property type="project" value="InterPro"/>
</dbReference>
<evidence type="ECO:0000256" key="2">
    <source>
        <dbReference type="RuleBase" id="RU361185"/>
    </source>
</evidence>
<dbReference type="RefSeq" id="WP_127191667.1">
    <property type="nucleotide sequence ID" value="NZ_RZNY01000005.1"/>
</dbReference>
<dbReference type="InterPro" id="IPR011013">
    <property type="entry name" value="Gal_mutarotase_sf_dom"/>
</dbReference>
<dbReference type="Gene3D" id="3.20.20.80">
    <property type="entry name" value="Glycosidases"/>
    <property type="match status" value="1"/>
</dbReference>
<dbReference type="Pfam" id="PF17137">
    <property type="entry name" value="DUF5110"/>
    <property type="match status" value="1"/>
</dbReference>
<dbReference type="GO" id="GO:0005975">
    <property type="term" value="P:carbohydrate metabolic process"/>
    <property type="evidence" value="ECO:0007669"/>
    <property type="project" value="InterPro"/>
</dbReference>